<comment type="caution">
    <text evidence="1">The sequence shown here is derived from an EMBL/GenBank/DDBJ whole genome shotgun (WGS) entry which is preliminary data.</text>
</comment>
<gene>
    <name evidence="1" type="ORF">MSG28_006151</name>
</gene>
<name>A0ACC0JE12_CHOFU</name>
<organism evidence="1 2">
    <name type="scientific">Choristoneura fumiferana</name>
    <name type="common">Spruce budworm moth</name>
    <name type="synonym">Archips fumiferana</name>
    <dbReference type="NCBI Taxonomy" id="7141"/>
    <lineage>
        <taxon>Eukaryota</taxon>
        <taxon>Metazoa</taxon>
        <taxon>Ecdysozoa</taxon>
        <taxon>Arthropoda</taxon>
        <taxon>Hexapoda</taxon>
        <taxon>Insecta</taxon>
        <taxon>Pterygota</taxon>
        <taxon>Neoptera</taxon>
        <taxon>Endopterygota</taxon>
        <taxon>Lepidoptera</taxon>
        <taxon>Glossata</taxon>
        <taxon>Ditrysia</taxon>
        <taxon>Tortricoidea</taxon>
        <taxon>Tortricidae</taxon>
        <taxon>Tortricinae</taxon>
        <taxon>Choristoneura</taxon>
    </lineage>
</organism>
<evidence type="ECO:0000313" key="2">
    <source>
        <dbReference type="Proteomes" id="UP001064048"/>
    </source>
</evidence>
<accession>A0ACC0JE12</accession>
<dbReference type="Proteomes" id="UP001064048">
    <property type="component" value="Chromosome 10"/>
</dbReference>
<dbReference type="EMBL" id="CM046110">
    <property type="protein sequence ID" value="KAI8422264.1"/>
    <property type="molecule type" value="Genomic_DNA"/>
</dbReference>
<proteinExistence type="predicted"/>
<reference evidence="1 2" key="1">
    <citation type="journal article" date="2022" name="Genome Biol. Evol.">
        <title>The Spruce Budworm Genome: Reconstructing the Evolutionary History of Antifreeze Proteins.</title>
        <authorList>
            <person name="Beliveau C."/>
            <person name="Gagne P."/>
            <person name="Picq S."/>
            <person name="Vernygora O."/>
            <person name="Keeling C.I."/>
            <person name="Pinkney K."/>
            <person name="Doucet D."/>
            <person name="Wen F."/>
            <person name="Johnston J.S."/>
            <person name="Maaroufi H."/>
            <person name="Boyle B."/>
            <person name="Laroche J."/>
            <person name="Dewar K."/>
            <person name="Juretic N."/>
            <person name="Blackburn G."/>
            <person name="Nisole A."/>
            <person name="Brunet B."/>
            <person name="Brandao M."/>
            <person name="Lumley L."/>
            <person name="Duan J."/>
            <person name="Quan G."/>
            <person name="Lucarotti C.J."/>
            <person name="Roe A.D."/>
            <person name="Sperling F.A.H."/>
            <person name="Levesque R.C."/>
            <person name="Cusson M."/>
        </authorList>
    </citation>
    <scope>NUCLEOTIDE SEQUENCE [LARGE SCALE GENOMIC DNA]</scope>
    <source>
        <strain evidence="1">Glfc:IPQL:Cfum</strain>
    </source>
</reference>
<keyword evidence="2" id="KW-1185">Reference proteome</keyword>
<protein>
    <submittedName>
        <fullName evidence="1">Uncharacterized protein</fullName>
    </submittedName>
</protein>
<sequence length="902" mass="101686">MSEQPRGRGKARGRAGRGSQEGAGQPPRRPGEQPQQPGPAGPRPQPPSAWGPPAVAPPVRAGVPTPTAQAGRASYRNTPSTHEHPGDVDIQQRMQKIDLGAQAKPAAGGVGDASGASGRGSRRGGGRVLPEQLTVLRTRPAVLQSKKGTSGEPLDLLANYFTVHSTPQWRLYQYHVDVDPEEDNTSVRKALLRVHANTIGGYIFDGCVLYTVKRLHPDPLELYSDRRTDEQRMRLLIKLTCDVSPGDYHYIQIFNLIIRKCFRLLQLQLVGRDFFDPDAKVDIPEYKLQIWPGYKTTINQYEDRLLMVTEITHKVLRMDTVLQMLQEYAATKGANFKKTFLEDVVGKIVMTDYNKRTYRVDDVTWTESPLSTFKMKEETVSYMDYYQRKYNIRINDTRQPLLISRSKPREIRAGMPELVYLIPELCRQTGLSDEMRANFQLMKAMGVHTKIGPDTRIQKLLAFNRRFTQNKEVVAELNTWSLKLANELVRFKGRQLAPENIVQGGGNKYPAGDTTEGWTRDMRSKPLLSIAQCPSWVVITPERQRRDTESFVELILKTGGGAGFRMPRPEIVSIQRDGAMEYANMCENVIAKKNPALIFCTLARNFADRYEAIKKKCTVDRAVPTQVVCARNMSSKSAMSIATKVAIQINCKLGGAPWTVEVPLPKLMVIGYDVCHDTRSKEKSFGAFVATMDRQMTQYYSIVNAHTSGEELSAHMSFNIATALKKYRDRNQFLPSHIFIYRDGVGDGQIPYVHSHEVEEIKKKLHEIYGGDQIKMAFIIVSKRINTRIFVNRGRGGENPRPGTVIDDVVTLPERYDFFLVSQNVREGTIAPTSYNVIADTSGLTPDRMQLLTYKLTHMYFNNSSAVRVPSVCQYAHKLAFLAANSLHSQPHYSLSETLYFL</sequence>
<evidence type="ECO:0000313" key="1">
    <source>
        <dbReference type="EMBL" id="KAI8422264.1"/>
    </source>
</evidence>